<protein>
    <recommendedName>
        <fullName evidence="3">Lipoprotein</fullName>
    </recommendedName>
</protein>
<evidence type="ECO:0008006" key="3">
    <source>
        <dbReference type="Google" id="ProtNLM"/>
    </source>
</evidence>
<dbReference type="Proteomes" id="UP000326078">
    <property type="component" value="Unassembled WGS sequence"/>
</dbReference>
<evidence type="ECO:0000313" key="2">
    <source>
        <dbReference type="Proteomes" id="UP000326078"/>
    </source>
</evidence>
<name>A0A5N0YTW8_9ENTE</name>
<evidence type="ECO:0000313" key="1">
    <source>
        <dbReference type="EMBL" id="KAA9205668.1"/>
    </source>
</evidence>
<organism evidence="1 2">
    <name type="scientific">Enterococcus durans</name>
    <dbReference type="NCBI Taxonomy" id="53345"/>
    <lineage>
        <taxon>Bacteria</taxon>
        <taxon>Bacillati</taxon>
        <taxon>Bacillota</taxon>
        <taxon>Bacilli</taxon>
        <taxon>Lactobacillales</taxon>
        <taxon>Enterococcaceae</taxon>
        <taxon>Enterococcus</taxon>
    </lineage>
</organism>
<reference evidence="1 2" key="1">
    <citation type="submission" date="2019-09" db="EMBL/GenBank/DDBJ databases">
        <title>Vancomyinc resistant enterococci isolated from farm animals in Switzerland.</title>
        <authorList>
            <person name="Stevens M.J.A."/>
            <person name="Stephan R."/>
            <person name="Morach M."/>
            <person name="Nuesch-Inderbinen M."/>
        </authorList>
    </citation>
    <scope>NUCLEOTIDE SEQUENCE [LARGE SCALE GENOMIC DNA]</scope>
    <source>
        <strain evidence="1 2">GH27</strain>
    </source>
</reference>
<dbReference type="AlphaFoldDB" id="A0A5N0YTW8"/>
<dbReference type="PROSITE" id="PS51257">
    <property type="entry name" value="PROKAR_LIPOPROTEIN"/>
    <property type="match status" value="1"/>
</dbReference>
<dbReference type="RefSeq" id="WP_104661514.1">
    <property type="nucleotide sequence ID" value="NZ_PTWL01000115.1"/>
</dbReference>
<comment type="caution">
    <text evidence="1">The sequence shown here is derived from an EMBL/GenBank/DDBJ whole genome shotgun (WGS) entry which is preliminary data.</text>
</comment>
<proteinExistence type="predicted"/>
<gene>
    <name evidence="1" type="ORF">F6X95_06475</name>
</gene>
<dbReference type="EMBL" id="VYUT01000008">
    <property type="protein sequence ID" value="KAA9205668.1"/>
    <property type="molecule type" value="Genomic_DNA"/>
</dbReference>
<sequence length="123" mass="13766">MKLIFSSIIAIVFLSLTGCGNQENDDLSKKKERYVYTGEIIDISENEKSILTIRVTDIKNIEESKDRAGDMVLSATAEKLKDGKDSVRVGDKIKFVLKDLRMTRSDPPIVFLDSLIEIARIGS</sequence>
<accession>A0A5N0YTW8</accession>